<evidence type="ECO:0000256" key="4">
    <source>
        <dbReference type="ARBA" id="ARBA00022741"/>
    </source>
</evidence>
<dbReference type="GO" id="GO:0005524">
    <property type="term" value="F:ATP binding"/>
    <property type="evidence" value="ECO:0007669"/>
    <property type="project" value="UniProtKB-KW"/>
</dbReference>
<keyword evidence="5" id="KW-0067">ATP-binding</keyword>
<dbReference type="EMBL" id="BSXW01001595">
    <property type="protein sequence ID" value="GMF37891.1"/>
    <property type="molecule type" value="Genomic_DNA"/>
</dbReference>
<keyword evidence="11" id="KW-1185">Reference proteome</keyword>
<dbReference type="InterPro" id="IPR002303">
    <property type="entry name" value="Valyl-tRNA_ligase"/>
</dbReference>
<dbReference type="PANTHER" id="PTHR11946:SF109">
    <property type="entry name" value="VALINE--TRNA LIGASE"/>
    <property type="match status" value="1"/>
</dbReference>
<evidence type="ECO:0000256" key="2">
    <source>
        <dbReference type="ARBA" id="ARBA00013169"/>
    </source>
</evidence>
<keyword evidence="4" id="KW-0547">Nucleotide-binding</keyword>
<proteinExistence type="inferred from homology"/>
<protein>
    <recommendedName>
        <fullName evidence="2">valine--tRNA ligase</fullName>
        <ecNumber evidence="2">6.1.1.9</ecNumber>
    </recommendedName>
    <alternativeName>
        <fullName evidence="8">Valyl-tRNA synthetase</fullName>
    </alternativeName>
</protein>
<dbReference type="Gene3D" id="1.10.730.10">
    <property type="entry name" value="Isoleucyl-tRNA Synthetase, Domain 1"/>
    <property type="match status" value="1"/>
</dbReference>
<dbReference type="CDD" id="cd07962">
    <property type="entry name" value="Anticodon_Ia_Val"/>
    <property type="match status" value="1"/>
</dbReference>
<dbReference type="OrthoDB" id="629407at2759"/>
<dbReference type="InterPro" id="IPR013155">
    <property type="entry name" value="M/V/L/I-tRNA-synth_anticd-bd"/>
</dbReference>
<evidence type="ECO:0000256" key="7">
    <source>
        <dbReference type="ARBA" id="ARBA00023146"/>
    </source>
</evidence>
<evidence type="ECO:0000313" key="11">
    <source>
        <dbReference type="Proteomes" id="UP001165083"/>
    </source>
</evidence>
<feature type="domain" description="Methionyl/Valyl/Leucyl/Isoleucyl-tRNA synthetase anticodon-binding" evidence="9">
    <location>
        <begin position="39"/>
        <end position="162"/>
    </location>
</feature>
<dbReference type="GO" id="GO:0005829">
    <property type="term" value="C:cytosol"/>
    <property type="evidence" value="ECO:0007669"/>
    <property type="project" value="TreeGrafter"/>
</dbReference>
<comment type="caution">
    <text evidence="10">The sequence shown here is derived from an EMBL/GenBank/DDBJ whole genome shotgun (WGS) entry which is preliminary data.</text>
</comment>
<dbReference type="Pfam" id="PF08264">
    <property type="entry name" value="Anticodon_1"/>
    <property type="match status" value="1"/>
</dbReference>
<name>A0A9W7CPY6_9STRA</name>
<dbReference type="PANTHER" id="PTHR11946">
    <property type="entry name" value="VALYL-TRNA SYNTHETASES"/>
    <property type="match status" value="1"/>
</dbReference>
<keyword evidence="7" id="KW-0030">Aminoacyl-tRNA synthetase</keyword>
<keyword evidence="3" id="KW-0436">Ligase</keyword>
<evidence type="ECO:0000256" key="3">
    <source>
        <dbReference type="ARBA" id="ARBA00022598"/>
    </source>
</evidence>
<accession>A0A9W7CPY6</accession>
<dbReference type="GO" id="GO:0004832">
    <property type="term" value="F:valine-tRNA ligase activity"/>
    <property type="evidence" value="ECO:0007669"/>
    <property type="project" value="UniProtKB-EC"/>
</dbReference>
<dbReference type="Proteomes" id="UP001165083">
    <property type="component" value="Unassembled WGS sequence"/>
</dbReference>
<evidence type="ECO:0000256" key="5">
    <source>
        <dbReference type="ARBA" id="ARBA00022840"/>
    </source>
</evidence>
<evidence type="ECO:0000259" key="9">
    <source>
        <dbReference type="Pfam" id="PF08264"/>
    </source>
</evidence>
<dbReference type="InterPro" id="IPR009080">
    <property type="entry name" value="tRNAsynth_Ia_anticodon-bd"/>
</dbReference>
<dbReference type="GO" id="GO:0006438">
    <property type="term" value="P:valyl-tRNA aminoacylation"/>
    <property type="evidence" value="ECO:0007669"/>
    <property type="project" value="InterPro"/>
</dbReference>
<keyword evidence="6" id="KW-0648">Protein biosynthesis</keyword>
<gene>
    <name evidence="10" type="ORF">Plil01_001589700</name>
</gene>
<comment type="similarity">
    <text evidence="1">Belongs to the class-I aminoacyl-tRNA synthetase family.</text>
</comment>
<dbReference type="SUPFAM" id="SSF47323">
    <property type="entry name" value="Anticodon-binding domain of a subclass of class I aminoacyl-tRNA synthetases"/>
    <property type="match status" value="1"/>
</dbReference>
<sequence>MDVQRVVSCRHFCNKVWNAVRYALPLLETSDSKIPVDAATKRTDFGIASNQLATSVAAIQRFFVQELCDVYIEFSKPVLYGNRLDEGVDSEQDQRARQRSAQATLHRCLDYSMRLLHPFTPFVTEELWQRIREADPLNQLEGETSILCSEYPEESHMSTWIDSDAEERMAVSASHYYFYVCRVSSDSCRVLFSLSST</sequence>
<dbReference type="InterPro" id="IPR033705">
    <property type="entry name" value="Anticodon_Ia_Val"/>
</dbReference>
<evidence type="ECO:0000256" key="1">
    <source>
        <dbReference type="ARBA" id="ARBA00005594"/>
    </source>
</evidence>
<dbReference type="AlphaFoldDB" id="A0A9W7CPY6"/>
<evidence type="ECO:0000256" key="8">
    <source>
        <dbReference type="ARBA" id="ARBA00029936"/>
    </source>
</evidence>
<evidence type="ECO:0000256" key="6">
    <source>
        <dbReference type="ARBA" id="ARBA00022917"/>
    </source>
</evidence>
<evidence type="ECO:0000313" key="10">
    <source>
        <dbReference type="EMBL" id="GMF37891.1"/>
    </source>
</evidence>
<dbReference type="EC" id="6.1.1.9" evidence="2"/>
<organism evidence="10 11">
    <name type="scientific">Phytophthora lilii</name>
    <dbReference type="NCBI Taxonomy" id="2077276"/>
    <lineage>
        <taxon>Eukaryota</taxon>
        <taxon>Sar</taxon>
        <taxon>Stramenopiles</taxon>
        <taxon>Oomycota</taxon>
        <taxon>Peronosporomycetes</taxon>
        <taxon>Peronosporales</taxon>
        <taxon>Peronosporaceae</taxon>
        <taxon>Phytophthora</taxon>
    </lineage>
</organism>
<reference evidence="10" key="1">
    <citation type="submission" date="2023-04" db="EMBL/GenBank/DDBJ databases">
        <title>Phytophthora lilii NBRC 32176.</title>
        <authorList>
            <person name="Ichikawa N."/>
            <person name="Sato H."/>
            <person name="Tonouchi N."/>
        </authorList>
    </citation>
    <scope>NUCLEOTIDE SEQUENCE</scope>
    <source>
        <strain evidence="10">NBRC 32176</strain>
    </source>
</reference>